<reference evidence="2 3" key="1">
    <citation type="journal article" date="2005" name="Int. J. Syst. Evol. Microbiol.">
        <title>Halobacillus yeomjeoni sp. nov., isolated from a marine solar saltern in Korea.</title>
        <authorList>
            <person name="Yoon J.H."/>
            <person name="Kang S.J."/>
            <person name="Lee C.H."/>
            <person name="Oh H.W."/>
            <person name="Oh T.K."/>
        </authorList>
    </citation>
    <scope>NUCLEOTIDE SEQUENCE [LARGE SCALE GENOMIC DNA]</scope>
    <source>
        <strain evidence="2 3">KCTC 3957</strain>
    </source>
</reference>
<dbReference type="InterPro" id="IPR029063">
    <property type="entry name" value="SAM-dependent_MTases_sf"/>
</dbReference>
<evidence type="ECO:0000313" key="3">
    <source>
        <dbReference type="Proteomes" id="UP000614490"/>
    </source>
</evidence>
<comment type="caution">
    <text evidence="2">The sequence shown here is derived from an EMBL/GenBank/DDBJ whole genome shotgun (WGS) entry which is preliminary data.</text>
</comment>
<dbReference type="Pfam" id="PF13649">
    <property type="entry name" value="Methyltransf_25"/>
    <property type="match status" value="1"/>
</dbReference>
<evidence type="ECO:0000259" key="1">
    <source>
        <dbReference type="Pfam" id="PF13649"/>
    </source>
</evidence>
<dbReference type="SUPFAM" id="SSF53335">
    <property type="entry name" value="S-adenosyl-L-methionine-dependent methyltransferases"/>
    <property type="match status" value="1"/>
</dbReference>
<dbReference type="Gene3D" id="3.40.50.150">
    <property type="entry name" value="Vaccinia Virus protein VP39"/>
    <property type="match status" value="1"/>
</dbReference>
<keyword evidence="3" id="KW-1185">Reference proteome</keyword>
<feature type="domain" description="Methyltransferase" evidence="1">
    <location>
        <begin position="40"/>
        <end position="135"/>
    </location>
</feature>
<dbReference type="GO" id="GO:0032259">
    <property type="term" value="P:methylation"/>
    <property type="evidence" value="ECO:0007669"/>
    <property type="project" value="UniProtKB-KW"/>
</dbReference>
<dbReference type="GO" id="GO:0008168">
    <property type="term" value="F:methyltransferase activity"/>
    <property type="evidence" value="ECO:0007669"/>
    <property type="project" value="UniProtKB-KW"/>
</dbReference>
<accession>A0A931HTF3</accession>
<dbReference type="Proteomes" id="UP000614490">
    <property type="component" value="Unassembled WGS sequence"/>
</dbReference>
<keyword evidence="2" id="KW-0489">Methyltransferase</keyword>
<protein>
    <submittedName>
        <fullName evidence="2">Class I SAM-dependent methyltransferase</fullName>
    </submittedName>
</protein>
<dbReference type="EMBL" id="JADZSC010000001">
    <property type="protein sequence ID" value="MBH0229224.1"/>
    <property type="molecule type" value="Genomic_DNA"/>
</dbReference>
<keyword evidence="2" id="KW-0808">Transferase</keyword>
<evidence type="ECO:0000313" key="2">
    <source>
        <dbReference type="EMBL" id="MBH0229224.1"/>
    </source>
</evidence>
<sequence>MFGYYNRLSSEVYDLDKPVGHSFGDVEFYSERLNSLDGKILEPATGTGRMLIPLLQKGVDIEGFDSSSDMLGICRKNCEEKNLNPKLFEATMESFSVNMEYDAIIVPTGTFLLLHRREESIKALKNFHRHLRSGGKLIIDILLQSEISLGKVSTKSWECKNGDLITLENKIVEVEYVQQYTISYGRYDRWRNGKLIESELERFPLRWYGIEEFVMILENVGFKDLVISADYNRGLYPNSSNQIVTFEAAASK</sequence>
<dbReference type="CDD" id="cd02440">
    <property type="entry name" value="AdoMet_MTases"/>
    <property type="match status" value="1"/>
</dbReference>
<dbReference type="AlphaFoldDB" id="A0A931HTF3"/>
<organism evidence="2 3">
    <name type="scientific">Halobacillus yeomjeoni</name>
    <dbReference type="NCBI Taxonomy" id="311194"/>
    <lineage>
        <taxon>Bacteria</taxon>
        <taxon>Bacillati</taxon>
        <taxon>Bacillota</taxon>
        <taxon>Bacilli</taxon>
        <taxon>Bacillales</taxon>
        <taxon>Bacillaceae</taxon>
        <taxon>Halobacillus</taxon>
    </lineage>
</organism>
<dbReference type="Gene3D" id="2.20.25.110">
    <property type="entry name" value="S-adenosyl-L-methionine-dependent methyltransferases"/>
    <property type="match status" value="1"/>
</dbReference>
<dbReference type="InterPro" id="IPR041698">
    <property type="entry name" value="Methyltransf_25"/>
</dbReference>
<gene>
    <name evidence="2" type="ORF">H0267_03265</name>
</gene>
<dbReference type="RefSeq" id="WP_197315848.1">
    <property type="nucleotide sequence ID" value="NZ_JADZSC010000001.1"/>
</dbReference>
<proteinExistence type="predicted"/>
<name>A0A931HTF3_9BACI</name>